<dbReference type="GO" id="GO:0005874">
    <property type="term" value="C:microtubule"/>
    <property type="evidence" value="ECO:0007669"/>
    <property type="project" value="UniProtKB-KW"/>
</dbReference>
<dbReference type="GO" id="GO:0043015">
    <property type="term" value="F:gamma-tubulin binding"/>
    <property type="evidence" value="ECO:0007669"/>
    <property type="project" value="InterPro"/>
</dbReference>
<dbReference type="InterPro" id="IPR007259">
    <property type="entry name" value="GCP"/>
</dbReference>
<name>A0AAV2TEK8_CALDB</name>
<dbReference type="Proteomes" id="UP001497525">
    <property type="component" value="Unassembled WGS sequence"/>
</dbReference>
<gene>
    <name evidence="7" type="ORF">CDAUBV1_LOCUS8821</name>
</gene>
<dbReference type="Pfam" id="PF04130">
    <property type="entry name" value="GCP_C_terminal"/>
    <property type="match status" value="1"/>
</dbReference>
<comment type="subcellular location">
    <subcellularLocation>
        <location evidence="1">Cytoplasm</location>
        <location evidence="1">Cytoskeleton</location>
    </subcellularLocation>
</comment>
<keyword evidence="4" id="KW-0493">Microtubule</keyword>
<evidence type="ECO:0000256" key="5">
    <source>
        <dbReference type="ARBA" id="ARBA00023212"/>
    </source>
</evidence>
<evidence type="ECO:0000313" key="7">
    <source>
        <dbReference type="EMBL" id="CAL5134865.1"/>
    </source>
</evidence>
<dbReference type="GO" id="GO:0051011">
    <property type="term" value="F:microtubule minus-end binding"/>
    <property type="evidence" value="ECO:0007669"/>
    <property type="project" value="TreeGrafter"/>
</dbReference>
<dbReference type="InterPro" id="IPR042241">
    <property type="entry name" value="GCP_C_sf"/>
</dbReference>
<protein>
    <recommendedName>
        <fullName evidence="6">Gamma tubulin complex component C-terminal domain-containing protein</fullName>
    </recommendedName>
</protein>
<evidence type="ECO:0000256" key="3">
    <source>
        <dbReference type="ARBA" id="ARBA00022490"/>
    </source>
</evidence>
<feature type="domain" description="Gamma tubulin complex component C-terminal" evidence="6">
    <location>
        <begin position="1246"/>
        <end position="1626"/>
    </location>
</feature>
<dbReference type="GO" id="GO:0000930">
    <property type="term" value="C:gamma-tubulin complex"/>
    <property type="evidence" value="ECO:0007669"/>
    <property type="project" value="TreeGrafter"/>
</dbReference>
<comment type="caution">
    <text evidence="7">The sequence shown here is derived from an EMBL/GenBank/DDBJ whole genome shotgun (WGS) entry which is preliminary data.</text>
</comment>
<dbReference type="GO" id="GO:0031122">
    <property type="term" value="P:cytoplasmic microtubule organization"/>
    <property type="evidence" value="ECO:0007669"/>
    <property type="project" value="TreeGrafter"/>
</dbReference>
<dbReference type="GO" id="GO:0000278">
    <property type="term" value="P:mitotic cell cycle"/>
    <property type="evidence" value="ECO:0007669"/>
    <property type="project" value="TreeGrafter"/>
</dbReference>
<dbReference type="GO" id="GO:0051225">
    <property type="term" value="P:spindle assembly"/>
    <property type="evidence" value="ECO:0007669"/>
    <property type="project" value="TreeGrafter"/>
</dbReference>
<evidence type="ECO:0000256" key="4">
    <source>
        <dbReference type="ARBA" id="ARBA00022701"/>
    </source>
</evidence>
<dbReference type="EMBL" id="CAXLJL010000234">
    <property type="protein sequence ID" value="CAL5134865.1"/>
    <property type="molecule type" value="Genomic_DNA"/>
</dbReference>
<dbReference type="GO" id="GO:0007020">
    <property type="term" value="P:microtubule nucleation"/>
    <property type="evidence" value="ECO:0007669"/>
    <property type="project" value="InterPro"/>
</dbReference>
<dbReference type="GO" id="GO:0051321">
    <property type="term" value="P:meiotic cell cycle"/>
    <property type="evidence" value="ECO:0007669"/>
    <property type="project" value="TreeGrafter"/>
</dbReference>
<dbReference type="PANTHER" id="PTHR19302">
    <property type="entry name" value="GAMMA TUBULIN COMPLEX PROTEIN"/>
    <property type="match status" value="1"/>
</dbReference>
<dbReference type="InterPro" id="IPR040457">
    <property type="entry name" value="GCP_C"/>
</dbReference>
<keyword evidence="5" id="KW-0206">Cytoskeleton</keyword>
<organism evidence="7 8">
    <name type="scientific">Calicophoron daubneyi</name>
    <name type="common">Rumen fluke</name>
    <name type="synonym">Paramphistomum daubneyi</name>
    <dbReference type="NCBI Taxonomy" id="300641"/>
    <lineage>
        <taxon>Eukaryota</taxon>
        <taxon>Metazoa</taxon>
        <taxon>Spiralia</taxon>
        <taxon>Lophotrochozoa</taxon>
        <taxon>Platyhelminthes</taxon>
        <taxon>Trematoda</taxon>
        <taxon>Digenea</taxon>
        <taxon>Plagiorchiida</taxon>
        <taxon>Pronocephalata</taxon>
        <taxon>Paramphistomoidea</taxon>
        <taxon>Paramphistomidae</taxon>
        <taxon>Calicophoron</taxon>
    </lineage>
</organism>
<reference evidence="7" key="1">
    <citation type="submission" date="2024-06" db="EMBL/GenBank/DDBJ databases">
        <authorList>
            <person name="Liu X."/>
            <person name="Lenzi L."/>
            <person name="Haldenby T S."/>
            <person name="Uol C."/>
        </authorList>
    </citation>
    <scope>NUCLEOTIDE SEQUENCE</scope>
</reference>
<accession>A0AAV2TEK8</accession>
<dbReference type="PANTHER" id="PTHR19302:SF70">
    <property type="entry name" value="GAMMA-TUBULIN COMPLEX COMPONENT 6"/>
    <property type="match status" value="1"/>
</dbReference>
<evidence type="ECO:0000256" key="1">
    <source>
        <dbReference type="ARBA" id="ARBA00004245"/>
    </source>
</evidence>
<dbReference type="GO" id="GO:0000922">
    <property type="term" value="C:spindle pole"/>
    <property type="evidence" value="ECO:0007669"/>
    <property type="project" value="InterPro"/>
</dbReference>
<sequence>MLKEGCGDGSLVNLCKLLCSEKFSSSVWGLAGTWKKRKFLKIRGYELLFMFLKGPHKRLSGVYSPPSPQFLAQLLDCVLVAFETAGDWANATRFKESIELLDKDNNLGVLVFLLLMSNIRPGNYVMGTVRIPRSLRNEPLIGVENTDPRSALAFPVFDNAVLNCQEKCVDAICFSKEERYLQLMLDNRNFGKYKRDLFTRMLRFNTEPCKPPYFCGAFRALKPGKENKLLYAAGRLEIPVLPPIPEKLKFNVVSVQSKPGRKTGSTVSGLSDSFYHPPSDDQSATCFVLDLLASATPGIGRLVIGQIYPYSADHHTTTDLSSSAKTENDRHPSIITTKTTDRYAWTRRGIKKSSQELPFLSESGPLAVTALLSVNESRFGPLPGFVEQNVELAAEQKQKRVDLLPFTCLRSPKAVELRNSFIKDVILVRMGITSVRFPWSLTGENNEKNKWSEPLKGEFRFSPEDFDSMCLGLSELALANSLILHIKAGTQYRQLDWFSRKMTPLTPSTGLYQTKWRGSTWASFVIAVSRWLQVYENTLQLLLEEHELQCQAEQVTGELTSLRSTGIVSAQSISGLLALTNRLHLLTDQIRFITELCQLSSGRCGLFSIRGIELLIYLARKCDEYVSSPVELIVQFIFRQACQPFLVFLERLLVDGIYEDSGPEFNLFMSDKHLLRRDASFWAGAFYFGSSKTVSEYGMSSGFLGLLPRDFERSLLRCAKSIHLLKSIDPKHFVFKKRAHFPRLQFPANVTQVEKQRNALNAYLDELQQSAVEARATRAQRLARAVAKRQALLRQAAEVHAANIARIEAESQRLLAARQLRQEEEFHKLKVAAEEAAARRRAAIEAEKASDKALLEAIIRNESYREEVITQARSELEDHYAALMKEAESRRRLADDRIEKNRLISKILHESGAKVRELKAARSVPDVALAQIFDHISDGEAPLTNTLDTKKLPDMNQLSSAVSNESVALPDEHTHQDISRVLFNGLAIDSPEQSSVTPVVPIEDGLSTNSNCLVDPDVTDPMVVLRKKFQQRNAGVCTPHELAYELLYPDKAPFHPANDAPNSSPQVNGFLDPNKLKTVATPVGDDRVFRFRERNRYGHSSDSTVQQMLYGKGTGPACRPSEWEAERAFQDKIDAITVGQQPDADTFCREALLPVDPNTPNSHVQPYTKDFPDLDKLNRVNFLEYTLESKKPPVSPECSSRKASCGNTDIAPLRVLLDQVIVSPLSLHIRQVDTVLCSHFLYDLHLIDHLQCLRQICFLENGEFCQLLLDGLFKKVDASMSDQSDIYDPHFLHSLMHSTLSKISPTADTEDVEDPEQCLLIYHENNFRLPVRVPIDLICVDQNNQFGGGSNDKGRSQSSAVPQYAPSFDCLSVFYKAPWPVNIILTPQIVHRYNLVFRQLVRVKFAIWALNSSYYEIRHDQIWKIPQTSITRSSAEYRANLHLLTLRLHEMNQVIRGLEAYLSNETVKASWSKFVSRLTASATDSKRSFLYRQSVCPGKTTIDNIDDLYKAHEAYLDEISHGCLLDPLDREIHTVFTGLLSCVHWFHKALLAYRRQNVTHAATVRIHTHGQSLRCWNQLCAAHTSFRQHARFLRLRTGRWLSASGRFPARAGLAQLVLALGINDFYASPLSIPTVTRPSI</sequence>
<proteinExistence type="inferred from homology"/>
<evidence type="ECO:0000256" key="2">
    <source>
        <dbReference type="ARBA" id="ARBA00010337"/>
    </source>
</evidence>
<comment type="similarity">
    <text evidence="2">Belongs to the TUBGCP family.</text>
</comment>
<evidence type="ECO:0000259" key="6">
    <source>
        <dbReference type="Pfam" id="PF04130"/>
    </source>
</evidence>
<keyword evidence="3" id="KW-0963">Cytoplasm</keyword>
<evidence type="ECO:0000313" key="8">
    <source>
        <dbReference type="Proteomes" id="UP001497525"/>
    </source>
</evidence>
<dbReference type="Gene3D" id="1.20.120.1900">
    <property type="entry name" value="Gamma-tubulin complex, C-terminal domain"/>
    <property type="match status" value="1"/>
</dbReference>